<protein>
    <submittedName>
        <fullName evidence="2">Transcriptional regulator</fullName>
    </submittedName>
</protein>
<accession>A0A2N0A098</accession>
<dbReference type="GO" id="GO:0003677">
    <property type="term" value="F:DNA binding"/>
    <property type="evidence" value="ECO:0007669"/>
    <property type="project" value="InterPro"/>
</dbReference>
<sequence>MDSDEFKKRLGKRIKKLRLAAGLTQEDMDEGDFAVHFRTIQEIENGRTNPNVNTLFRISKRLKVKPKDLFDI</sequence>
<evidence type="ECO:0000313" key="2">
    <source>
        <dbReference type="EMBL" id="PJZ77729.1"/>
    </source>
</evidence>
<dbReference type="RefSeq" id="WP_100768270.1">
    <property type="nucleotide sequence ID" value="NZ_NPEA01000004.1"/>
</dbReference>
<dbReference type="Proteomes" id="UP000231843">
    <property type="component" value="Unassembled WGS sequence"/>
</dbReference>
<proteinExistence type="predicted"/>
<dbReference type="InterPro" id="IPR010982">
    <property type="entry name" value="Lambda_DNA-bd_dom_sf"/>
</dbReference>
<dbReference type="Gene3D" id="1.10.260.40">
    <property type="entry name" value="lambda repressor-like DNA-binding domains"/>
    <property type="match status" value="1"/>
</dbReference>
<dbReference type="SUPFAM" id="SSF47413">
    <property type="entry name" value="lambda repressor-like DNA-binding domains"/>
    <property type="match status" value="1"/>
</dbReference>
<dbReference type="InterPro" id="IPR001387">
    <property type="entry name" value="Cro/C1-type_HTH"/>
</dbReference>
<dbReference type="Pfam" id="PF01381">
    <property type="entry name" value="HTH_3"/>
    <property type="match status" value="1"/>
</dbReference>
<evidence type="ECO:0000313" key="3">
    <source>
        <dbReference type="Proteomes" id="UP000231843"/>
    </source>
</evidence>
<dbReference type="PROSITE" id="PS50943">
    <property type="entry name" value="HTH_CROC1"/>
    <property type="match status" value="1"/>
</dbReference>
<dbReference type="CDD" id="cd00093">
    <property type="entry name" value="HTH_XRE"/>
    <property type="match status" value="1"/>
</dbReference>
<dbReference type="AlphaFoldDB" id="A0A2N0A098"/>
<comment type="caution">
    <text evidence="2">The sequence shown here is derived from an EMBL/GenBank/DDBJ whole genome shotgun (WGS) entry which is preliminary data.</text>
</comment>
<keyword evidence="3" id="KW-1185">Reference proteome</keyword>
<feature type="domain" description="HTH cro/C1-type" evidence="1">
    <location>
        <begin position="14"/>
        <end position="69"/>
    </location>
</feature>
<organism evidence="2 3">
    <name type="scientific">Leptospira neocaledonica</name>
    <dbReference type="NCBI Taxonomy" id="2023192"/>
    <lineage>
        <taxon>Bacteria</taxon>
        <taxon>Pseudomonadati</taxon>
        <taxon>Spirochaetota</taxon>
        <taxon>Spirochaetia</taxon>
        <taxon>Leptospirales</taxon>
        <taxon>Leptospiraceae</taxon>
        <taxon>Leptospira</taxon>
    </lineage>
</organism>
<dbReference type="EMBL" id="NPEA01000004">
    <property type="protein sequence ID" value="PJZ77729.1"/>
    <property type="molecule type" value="Genomic_DNA"/>
</dbReference>
<dbReference type="OrthoDB" id="346162at2"/>
<gene>
    <name evidence="2" type="ORF">CH365_07580</name>
</gene>
<evidence type="ECO:0000259" key="1">
    <source>
        <dbReference type="PROSITE" id="PS50943"/>
    </source>
</evidence>
<dbReference type="SMART" id="SM00530">
    <property type="entry name" value="HTH_XRE"/>
    <property type="match status" value="1"/>
</dbReference>
<reference evidence="2 3" key="1">
    <citation type="submission" date="2017-07" db="EMBL/GenBank/DDBJ databases">
        <title>Leptospira spp. isolated from tropical soils.</title>
        <authorList>
            <person name="Thibeaux R."/>
            <person name="Iraola G."/>
            <person name="Ferres I."/>
            <person name="Bierque E."/>
            <person name="Girault D."/>
            <person name="Soupe-Gilbert M.-E."/>
            <person name="Picardeau M."/>
            <person name="Goarant C."/>
        </authorList>
    </citation>
    <scope>NUCLEOTIDE SEQUENCE [LARGE SCALE GENOMIC DNA]</scope>
    <source>
        <strain evidence="2 3">ES4-C-A1</strain>
    </source>
</reference>
<name>A0A2N0A098_9LEPT</name>